<dbReference type="RefSeq" id="WP_120069239.1">
    <property type="nucleotide sequence ID" value="NZ_CP126113.1"/>
</dbReference>
<keyword evidence="4 11" id="KW-1003">Cell membrane</keyword>
<keyword evidence="9 11" id="KW-0413">Isomerase</keyword>
<keyword evidence="16" id="KW-1185">Reference proteome</keyword>
<organism evidence="15 16">
    <name type="scientific">Siminovitchia fortis</name>
    <dbReference type="NCBI Taxonomy" id="254758"/>
    <lineage>
        <taxon>Bacteria</taxon>
        <taxon>Bacillati</taxon>
        <taxon>Bacillota</taxon>
        <taxon>Bacilli</taxon>
        <taxon>Bacillales</taxon>
        <taxon>Bacillaceae</taxon>
        <taxon>Siminovitchia</taxon>
    </lineage>
</organism>
<keyword evidence="5 11" id="KW-0732">Signal</keyword>
<dbReference type="Gene3D" id="3.10.50.40">
    <property type="match status" value="1"/>
</dbReference>
<keyword evidence="10 11" id="KW-0449">Lipoprotein</keyword>
<dbReference type="PROSITE" id="PS50198">
    <property type="entry name" value="PPIC_PPIASE_2"/>
    <property type="match status" value="1"/>
</dbReference>
<accession>A0A443J294</accession>
<evidence type="ECO:0000256" key="4">
    <source>
        <dbReference type="ARBA" id="ARBA00022475"/>
    </source>
</evidence>
<comment type="catalytic activity">
    <reaction evidence="1 11">
        <text>[protein]-peptidylproline (omega=180) = [protein]-peptidylproline (omega=0)</text>
        <dbReference type="Rhea" id="RHEA:16237"/>
        <dbReference type="Rhea" id="RHEA-COMP:10747"/>
        <dbReference type="Rhea" id="RHEA-COMP:10748"/>
        <dbReference type="ChEBI" id="CHEBI:83833"/>
        <dbReference type="ChEBI" id="CHEBI:83834"/>
        <dbReference type="EC" id="5.2.1.8"/>
    </reaction>
</comment>
<evidence type="ECO:0000256" key="7">
    <source>
        <dbReference type="ARBA" id="ARBA00023136"/>
    </source>
</evidence>
<evidence type="ECO:0000256" key="13">
    <source>
        <dbReference type="SAM" id="SignalP"/>
    </source>
</evidence>
<evidence type="ECO:0000256" key="2">
    <source>
        <dbReference type="ARBA" id="ARBA00004193"/>
    </source>
</evidence>
<dbReference type="SUPFAM" id="SSF109998">
    <property type="entry name" value="Triger factor/SurA peptide-binding domain-like"/>
    <property type="match status" value="1"/>
</dbReference>
<evidence type="ECO:0000256" key="12">
    <source>
        <dbReference type="SAM" id="MobiDB-lite"/>
    </source>
</evidence>
<dbReference type="InterPro" id="IPR000297">
    <property type="entry name" value="PPIase_PpiC"/>
</dbReference>
<dbReference type="InterPro" id="IPR050245">
    <property type="entry name" value="PrsA_foldase"/>
</dbReference>
<feature type="chain" id="PRO_5038677793" description="Foldase protein PrsA" evidence="13">
    <location>
        <begin position="19"/>
        <end position="309"/>
    </location>
</feature>
<dbReference type="InterPro" id="IPR046357">
    <property type="entry name" value="PPIase_dom_sf"/>
</dbReference>
<dbReference type="GeneID" id="56392696"/>
<dbReference type="Pfam" id="PF00639">
    <property type="entry name" value="Rotamase"/>
    <property type="match status" value="1"/>
</dbReference>
<feature type="signal peptide" evidence="13">
    <location>
        <begin position="1"/>
        <end position="18"/>
    </location>
</feature>
<dbReference type="Proteomes" id="UP000273811">
    <property type="component" value="Unassembled WGS sequence"/>
</dbReference>
<evidence type="ECO:0000256" key="10">
    <source>
        <dbReference type="ARBA" id="ARBA00023288"/>
    </source>
</evidence>
<dbReference type="PROSITE" id="PS51257">
    <property type="entry name" value="PROKAR_LIPOPROTEIN"/>
    <property type="match status" value="1"/>
</dbReference>
<dbReference type="EMBL" id="QYTU02000002">
    <property type="protein sequence ID" value="RWR14597.1"/>
    <property type="molecule type" value="Genomic_DNA"/>
</dbReference>
<evidence type="ECO:0000256" key="6">
    <source>
        <dbReference type="ARBA" id="ARBA00023110"/>
    </source>
</evidence>
<dbReference type="HAMAP" id="MF_01145">
    <property type="entry name" value="Foldase_PrsA"/>
    <property type="match status" value="1"/>
</dbReference>
<evidence type="ECO:0000256" key="9">
    <source>
        <dbReference type="ARBA" id="ARBA00023235"/>
    </source>
</evidence>
<feature type="domain" description="PpiC" evidence="14">
    <location>
        <begin position="137"/>
        <end position="229"/>
    </location>
</feature>
<name>A0A443J294_9BACI</name>
<gene>
    <name evidence="11 15" type="primary">prsA</name>
    <name evidence="15" type="ORF">D4N35_002105</name>
</gene>
<reference evidence="15" key="1">
    <citation type="submission" date="2018-12" db="EMBL/GenBank/DDBJ databases">
        <authorList>
            <person name="Sun L."/>
            <person name="Chen Z."/>
        </authorList>
    </citation>
    <scope>NUCLEOTIDE SEQUENCE [LARGE SCALE GENOMIC DNA]</scope>
    <source>
        <strain evidence="15">DSM 16012</strain>
    </source>
</reference>
<keyword evidence="7 11" id="KW-0472">Membrane</keyword>
<comment type="subcellular location">
    <subcellularLocation>
        <location evidence="2 11">Cell membrane</location>
        <topology evidence="2 11">Lipid-anchor</topology>
    </subcellularLocation>
</comment>
<proteinExistence type="inferred from homology"/>
<evidence type="ECO:0000256" key="5">
    <source>
        <dbReference type="ARBA" id="ARBA00022729"/>
    </source>
</evidence>
<dbReference type="SUPFAM" id="SSF54534">
    <property type="entry name" value="FKBP-like"/>
    <property type="match status" value="1"/>
</dbReference>
<dbReference type="AlphaFoldDB" id="A0A443J294"/>
<dbReference type="PANTHER" id="PTHR47245:SF1">
    <property type="entry name" value="FOLDASE PROTEIN PRSA"/>
    <property type="match status" value="1"/>
</dbReference>
<dbReference type="GO" id="GO:0003755">
    <property type="term" value="F:peptidyl-prolyl cis-trans isomerase activity"/>
    <property type="evidence" value="ECO:0007669"/>
    <property type="project" value="UniProtKB-UniRule"/>
</dbReference>
<comment type="function">
    <text evidence="11">Plays a major role in protein secretion by helping the post-translocational extracellular folding of several secreted proteins.</text>
</comment>
<evidence type="ECO:0000256" key="8">
    <source>
        <dbReference type="ARBA" id="ARBA00023139"/>
    </source>
</evidence>
<evidence type="ECO:0000259" key="14">
    <source>
        <dbReference type="PROSITE" id="PS50198"/>
    </source>
</evidence>
<keyword evidence="6 11" id="KW-0697">Rotamase</keyword>
<dbReference type="InterPro" id="IPR027304">
    <property type="entry name" value="Trigger_fact/SurA_dom_sf"/>
</dbReference>
<evidence type="ECO:0000256" key="3">
    <source>
        <dbReference type="ARBA" id="ARBA00006071"/>
    </source>
</evidence>
<dbReference type="PANTHER" id="PTHR47245">
    <property type="entry name" value="PEPTIDYLPROLYL ISOMERASE"/>
    <property type="match status" value="1"/>
</dbReference>
<feature type="region of interest" description="Disordered" evidence="12">
    <location>
        <begin position="284"/>
        <end position="309"/>
    </location>
</feature>
<comment type="similarity">
    <text evidence="3 11">Belongs to the PrsA family.</text>
</comment>
<sequence>MKKWVLSLSLAAGIVGLAGCGGQGGDTVAKTKAGNVTKDELYEAMKDKYGEQALQQIVFEKVLSKEYKVSDKEVDKKMDELKEQLGPQFQMALMQSGFKDEDDFRQSLKVNLLQEKAASKDIKVSEEEVKEYYENKQKDITVRHILVDDEKTAKEVKDKLDKGEDFAKLAKKYSVDTAANEQGGDLGTISIDDPQMDETFKEAAFKLKKDEISKPVETQFGWHIIQVTDIKEKKDKKPFDKVKDEYKNELKVAKLDPEMMQEALKKELEKADIKVKDKELKDTFDQILNEPKEDGDAPVDEGKDKKEEK</sequence>
<dbReference type="EC" id="5.2.1.8" evidence="11"/>
<evidence type="ECO:0000256" key="11">
    <source>
        <dbReference type="HAMAP-Rule" id="MF_01145"/>
    </source>
</evidence>
<comment type="caution">
    <text evidence="15">The sequence shown here is derived from an EMBL/GenBank/DDBJ whole genome shotgun (WGS) entry which is preliminary data.</text>
</comment>
<evidence type="ECO:0000256" key="1">
    <source>
        <dbReference type="ARBA" id="ARBA00000971"/>
    </source>
</evidence>
<keyword evidence="8 11" id="KW-0564">Palmitate</keyword>
<dbReference type="GO" id="GO:0005886">
    <property type="term" value="C:plasma membrane"/>
    <property type="evidence" value="ECO:0007669"/>
    <property type="project" value="UniProtKB-SubCell"/>
</dbReference>
<dbReference type="OrthoDB" id="14196at2"/>
<dbReference type="InterPro" id="IPR023059">
    <property type="entry name" value="Foldase_PrsA"/>
</dbReference>
<protein>
    <recommendedName>
        <fullName evidence="11">Foldase protein PrsA</fullName>
        <ecNumber evidence="11">5.2.1.8</ecNumber>
    </recommendedName>
</protein>
<evidence type="ECO:0000313" key="15">
    <source>
        <dbReference type="EMBL" id="RWR14597.1"/>
    </source>
</evidence>
<dbReference type="GO" id="GO:0006457">
    <property type="term" value="P:protein folding"/>
    <property type="evidence" value="ECO:0007669"/>
    <property type="project" value="UniProtKB-UniRule"/>
</dbReference>
<evidence type="ECO:0000313" key="16">
    <source>
        <dbReference type="Proteomes" id="UP000273811"/>
    </source>
</evidence>